<sequence>MASVKSVLVSKLCVTVIYRVAEELKTFKSQVSAGFLIDRFLQMEMGNIDGLFIPVGKGQQVSAKNVEWFEIIRPEPDCKCPDQYSEYQL</sequence>
<comment type="caution">
    <text evidence="1">The sequence shown here is derived from an EMBL/GenBank/DDBJ whole genome shotgun (WGS) entry which is preliminary data.</text>
</comment>
<protein>
    <submittedName>
        <fullName evidence="1">Uncharacterized protein</fullName>
    </submittedName>
</protein>
<name>A0A419NEU2_9GAMM</name>
<accession>A0A419NEU2</accession>
<gene>
    <name evidence="1" type="ORF">D6C13_02420</name>
</gene>
<organism evidence="1 2">
    <name type="scientific">Rahnella woolbedingensis</name>
    <dbReference type="NCBI Taxonomy" id="1510574"/>
    <lineage>
        <taxon>Bacteria</taxon>
        <taxon>Pseudomonadati</taxon>
        <taxon>Pseudomonadota</taxon>
        <taxon>Gammaproteobacteria</taxon>
        <taxon>Enterobacterales</taxon>
        <taxon>Yersiniaceae</taxon>
        <taxon>Rahnella</taxon>
    </lineage>
</organism>
<dbReference type="AlphaFoldDB" id="A0A419NEU2"/>
<evidence type="ECO:0000313" key="1">
    <source>
        <dbReference type="EMBL" id="RJT47237.1"/>
    </source>
</evidence>
<proteinExistence type="predicted"/>
<dbReference type="Proteomes" id="UP000284908">
    <property type="component" value="Unassembled WGS sequence"/>
</dbReference>
<dbReference type="OrthoDB" id="6624275at2"/>
<reference evidence="1 2" key="1">
    <citation type="submission" date="2018-09" db="EMBL/GenBank/DDBJ databases">
        <authorList>
            <person name="Le Fleche-Mateos A."/>
        </authorList>
    </citation>
    <scope>NUCLEOTIDE SEQUENCE [LARGE SCALE GENOMIC DNA]</scope>
    <source>
        <strain evidence="1 2">DSM 27399</strain>
    </source>
</reference>
<dbReference type="RefSeq" id="WP_120131246.1">
    <property type="nucleotide sequence ID" value="NZ_RAHH01000002.1"/>
</dbReference>
<evidence type="ECO:0000313" key="2">
    <source>
        <dbReference type="Proteomes" id="UP000284908"/>
    </source>
</evidence>
<dbReference type="EMBL" id="RAHH01000002">
    <property type="protein sequence ID" value="RJT47237.1"/>
    <property type="molecule type" value="Genomic_DNA"/>
</dbReference>
<keyword evidence="2" id="KW-1185">Reference proteome</keyword>